<feature type="signal peptide" evidence="1">
    <location>
        <begin position="1"/>
        <end position="28"/>
    </location>
</feature>
<gene>
    <name evidence="2" type="ORF">SAMN04487860_101340</name>
</gene>
<feature type="chain" id="PRO_5039584456" description="Repeat domain-containing protein" evidence="1">
    <location>
        <begin position="29"/>
        <end position="444"/>
    </location>
</feature>
<evidence type="ECO:0000313" key="3">
    <source>
        <dbReference type="Proteomes" id="UP000184394"/>
    </source>
</evidence>
<dbReference type="EMBL" id="FRCT01000001">
    <property type="protein sequence ID" value="SHM16387.1"/>
    <property type="molecule type" value="Genomic_DNA"/>
</dbReference>
<sequence>MILLMKKISLLSVAALTASMLSSCTFGASIDTLMAPPKLSVEQEQIYSALTTAHGTAISLKYPKTGKYLSAFIVEDIDGDGGNEALVFYERKDHAADENPLRINILDKKDYKWSSVWDDAADGSEIEKVMISKLGSNDRINLIIGTSMINRSEKNVSIYNYADGRLTKPPTFSASYSFIDVKDLDMDNEYEFLRLTKASSDAPALAEVYKLDKNGKYLKKKLELSEKFSEFDNISYGKVGDSEMGIYIDALSGTGYVQTDVLYMKDGALKKVFETSEESEETIRPAGFSCFDVDGDGTLEIPGQVIAPCYETSAEGEQLKLTEWKHINSNYMLEKQYTSYYSLNDGYIFIFPEKWENKVTVKRDVVNDEMVFCTYNENGTGRELLRIFCAEDQPSREDRISGGYMLMHSKGELSYLAYIPSPDTGNDGLGITPAEAAIGFRFRD</sequence>
<dbReference type="PROSITE" id="PS51257">
    <property type="entry name" value="PROKAR_LIPOPROTEIN"/>
    <property type="match status" value="1"/>
</dbReference>
<evidence type="ECO:0000313" key="2">
    <source>
        <dbReference type="EMBL" id="SHM16387.1"/>
    </source>
</evidence>
<proteinExistence type="predicted"/>
<evidence type="ECO:0008006" key="4">
    <source>
        <dbReference type="Google" id="ProtNLM"/>
    </source>
</evidence>
<dbReference type="Proteomes" id="UP000184394">
    <property type="component" value="Unassembled WGS sequence"/>
</dbReference>
<organism evidence="2 3">
    <name type="scientific">Ruminococcus flavefaciens</name>
    <dbReference type="NCBI Taxonomy" id="1265"/>
    <lineage>
        <taxon>Bacteria</taxon>
        <taxon>Bacillati</taxon>
        <taxon>Bacillota</taxon>
        <taxon>Clostridia</taxon>
        <taxon>Eubacteriales</taxon>
        <taxon>Oscillospiraceae</taxon>
        <taxon>Ruminococcus</taxon>
    </lineage>
</organism>
<accession>A0A1M7GKD0</accession>
<protein>
    <recommendedName>
        <fullName evidence="4">Repeat domain-containing protein</fullName>
    </recommendedName>
</protein>
<dbReference type="AlphaFoldDB" id="A0A1M7GKD0"/>
<evidence type="ECO:0000256" key="1">
    <source>
        <dbReference type="SAM" id="SignalP"/>
    </source>
</evidence>
<keyword evidence="1" id="KW-0732">Signal</keyword>
<reference evidence="2 3" key="1">
    <citation type="submission" date="2016-11" db="EMBL/GenBank/DDBJ databases">
        <authorList>
            <person name="Jaros S."/>
            <person name="Januszkiewicz K."/>
            <person name="Wedrychowicz H."/>
        </authorList>
    </citation>
    <scope>NUCLEOTIDE SEQUENCE [LARGE SCALE GENOMIC DNA]</scope>
    <source>
        <strain evidence="2 3">Y1</strain>
    </source>
</reference>
<name>A0A1M7GKD0_RUMFL</name>